<dbReference type="EMBL" id="QPJD01000008">
    <property type="protein sequence ID" value="RCW47419.1"/>
    <property type="molecule type" value="Genomic_DNA"/>
</dbReference>
<reference evidence="1 2" key="1">
    <citation type="submission" date="2018-07" db="EMBL/GenBank/DDBJ databases">
        <title>Genomic Encyclopedia of Type Strains, Phase III (KMG-III): the genomes of soil and plant-associated and newly described type strains.</title>
        <authorList>
            <person name="Whitman W."/>
        </authorList>
    </citation>
    <scope>NUCLEOTIDE SEQUENCE [LARGE SCALE GENOMIC DNA]</scope>
    <source>
        <strain evidence="1 2">CECT 7506</strain>
    </source>
</reference>
<accession>A0A368VZN2</accession>
<proteinExistence type="predicted"/>
<comment type="caution">
    <text evidence="1">The sequence shown here is derived from an EMBL/GenBank/DDBJ whole genome shotgun (WGS) entry which is preliminary data.</text>
</comment>
<evidence type="ECO:0000313" key="1">
    <source>
        <dbReference type="EMBL" id="RCW47419.1"/>
    </source>
</evidence>
<gene>
    <name evidence="1" type="ORF">DFP97_10833</name>
</gene>
<protein>
    <submittedName>
        <fullName evidence="1">Uncharacterized protein</fullName>
    </submittedName>
</protein>
<dbReference type="AlphaFoldDB" id="A0A368VZN2"/>
<name>A0A368VZN2_9BACL</name>
<dbReference type="Proteomes" id="UP000252415">
    <property type="component" value="Unassembled WGS sequence"/>
</dbReference>
<evidence type="ECO:0000313" key="2">
    <source>
        <dbReference type="Proteomes" id="UP000252415"/>
    </source>
</evidence>
<organism evidence="1 2">
    <name type="scientific">Paenibacillus prosopidis</name>
    <dbReference type="NCBI Taxonomy" id="630520"/>
    <lineage>
        <taxon>Bacteria</taxon>
        <taxon>Bacillati</taxon>
        <taxon>Bacillota</taxon>
        <taxon>Bacilli</taxon>
        <taxon>Bacillales</taxon>
        <taxon>Paenibacillaceae</taxon>
        <taxon>Paenibacillus</taxon>
    </lineage>
</organism>
<sequence length="72" mass="8347">MIAVNGCFGSCFFCSSANRHQFSGKEKLEKIVRFERNLIKLNGFAIDETCMVCYCKLWGTRNVRKKGYLKTR</sequence>
<keyword evidence="2" id="KW-1185">Reference proteome</keyword>